<protein>
    <submittedName>
        <fullName evidence="1">Uncharacterized protein</fullName>
    </submittedName>
</protein>
<dbReference type="EMBL" id="CADCTY010001598">
    <property type="protein sequence ID" value="CAA9377327.1"/>
    <property type="molecule type" value="Genomic_DNA"/>
</dbReference>
<organism evidence="1">
    <name type="scientific">uncultured Leptolyngbya sp</name>
    <dbReference type="NCBI Taxonomy" id="332963"/>
    <lineage>
        <taxon>Bacteria</taxon>
        <taxon>Bacillati</taxon>
        <taxon>Cyanobacteriota</taxon>
        <taxon>Cyanophyceae</taxon>
        <taxon>Leptolyngbyales</taxon>
        <taxon>Leptolyngbyaceae</taxon>
        <taxon>Leptolyngbya group</taxon>
        <taxon>Leptolyngbya</taxon>
        <taxon>environmental samples</taxon>
    </lineage>
</organism>
<reference evidence="1" key="1">
    <citation type="submission" date="2020-02" db="EMBL/GenBank/DDBJ databases">
        <authorList>
            <person name="Meier V. D."/>
        </authorList>
    </citation>
    <scope>NUCLEOTIDE SEQUENCE</scope>
    <source>
        <strain evidence="1">AVDCRST_MAG94</strain>
    </source>
</reference>
<evidence type="ECO:0000313" key="1">
    <source>
        <dbReference type="EMBL" id="CAA9377327.1"/>
    </source>
</evidence>
<proteinExistence type="predicted"/>
<accession>A0A6J4N7W1</accession>
<sequence length="50" mass="5865">MSLGTFTQLPKLQRFERRYNTDKPLNITVQARFLSILDVMQVKTPQHLSC</sequence>
<name>A0A6J4N7W1_9CYAN</name>
<gene>
    <name evidence="1" type="ORF">AVDCRST_MAG94-4638</name>
</gene>
<dbReference type="AlphaFoldDB" id="A0A6J4N7W1"/>